<sequence length="50" mass="5945">MTKGLPYRRNTRIRTIRKKWSGRGRKPGWVDALIEQGKSLEDFRIEDISQ</sequence>
<evidence type="ECO:0000313" key="2">
    <source>
        <dbReference type="EMBL" id="VFJ68272.1"/>
    </source>
</evidence>
<accession>A0A450TKR5</accession>
<reference evidence="2" key="1">
    <citation type="submission" date="2019-02" db="EMBL/GenBank/DDBJ databases">
        <authorList>
            <person name="Gruber-Vodicka R. H."/>
            <person name="Seah K. B. B."/>
        </authorList>
    </citation>
    <scope>NUCLEOTIDE SEQUENCE</scope>
    <source>
        <strain evidence="2">BECK_BZ131</strain>
    </source>
</reference>
<dbReference type="SUPFAM" id="SSF81273">
    <property type="entry name" value="H-NS histone-like proteins"/>
    <property type="match status" value="1"/>
</dbReference>
<evidence type="ECO:0000259" key="1">
    <source>
        <dbReference type="Pfam" id="PF00816"/>
    </source>
</evidence>
<gene>
    <name evidence="2" type="ORF">BECKFW1821C_GA0114237_10146</name>
</gene>
<dbReference type="Pfam" id="PF00816">
    <property type="entry name" value="Histone_HNS"/>
    <property type="match status" value="1"/>
</dbReference>
<name>A0A450TKR5_9GAMM</name>
<organism evidence="2">
    <name type="scientific">Candidatus Kentrum sp. FW</name>
    <dbReference type="NCBI Taxonomy" id="2126338"/>
    <lineage>
        <taxon>Bacteria</taxon>
        <taxon>Pseudomonadati</taxon>
        <taxon>Pseudomonadota</taxon>
        <taxon>Gammaproteobacteria</taxon>
        <taxon>Candidatus Kentrum</taxon>
    </lineage>
</organism>
<dbReference type="GO" id="GO:0003677">
    <property type="term" value="F:DNA binding"/>
    <property type="evidence" value="ECO:0007669"/>
    <property type="project" value="InterPro"/>
</dbReference>
<dbReference type="Gene3D" id="4.10.430.10">
    <property type="entry name" value="Histone-like protein H-NS, C-terminal domain"/>
    <property type="match status" value="1"/>
</dbReference>
<proteinExistence type="predicted"/>
<protein>
    <submittedName>
        <fullName evidence="2">H-NS histone family protein</fullName>
    </submittedName>
</protein>
<dbReference type="InterPro" id="IPR037150">
    <property type="entry name" value="H-NS_C_dom_sf"/>
</dbReference>
<feature type="domain" description="DNA-binding protein H-NS-like C-terminal" evidence="1">
    <location>
        <begin position="18"/>
        <end position="45"/>
    </location>
</feature>
<dbReference type="EMBL" id="CAADFE010000014">
    <property type="protein sequence ID" value="VFJ68272.1"/>
    <property type="molecule type" value="Genomic_DNA"/>
</dbReference>
<dbReference type="AlphaFoldDB" id="A0A450TKR5"/>
<dbReference type="InterPro" id="IPR027444">
    <property type="entry name" value="H-NS_C_dom"/>
</dbReference>